<dbReference type="SFLD" id="SFLDG01143">
    <property type="entry name" value="C2.B.3:_Phosphomannomutase_Lik"/>
    <property type="match status" value="1"/>
</dbReference>
<proteinExistence type="predicted"/>
<sequence>MNRFCTTLPTPDGATPYHGAARKSVAHPRHVKESPVTTSPRLVAFDLDDTLAPSKSPLDPAMAALLIRLLDVSPVCIISGGQIAQFQMQVIDNLGDASEDQLARLHLMPTCGTQYYRHENGAWSQIYAQNLTDDEKARALEVVERVAKHLGFWETETWGPILEDRGSQITFSALGQAAPVAAKMAWDPSGEKKNALREAAQAELPDLEVRAGGSTSVDITRRGIDKAYGMNKLADLTGIPLDDMLFIGDRLDENGNDYPVKAMGVSCVAVEGWHDTAAYLEKLIPELQAAANRVTDDPTDG</sequence>
<dbReference type="InterPro" id="IPR036412">
    <property type="entry name" value="HAD-like_sf"/>
</dbReference>
<comment type="caution">
    <text evidence="1">The sequence shown here is derived from an EMBL/GenBank/DDBJ whole genome shotgun (WGS) entry which is preliminary data.</text>
</comment>
<dbReference type="OrthoDB" id="2241234at2"/>
<dbReference type="Proteomes" id="UP000257080">
    <property type="component" value="Unassembled WGS sequence"/>
</dbReference>
<dbReference type="SUPFAM" id="SSF56784">
    <property type="entry name" value="HAD-like"/>
    <property type="match status" value="1"/>
</dbReference>
<organism evidence="1 2">
    <name type="scientific">Subtercola boreus</name>
    <dbReference type="NCBI Taxonomy" id="120213"/>
    <lineage>
        <taxon>Bacteria</taxon>
        <taxon>Bacillati</taxon>
        <taxon>Actinomycetota</taxon>
        <taxon>Actinomycetes</taxon>
        <taxon>Micrococcales</taxon>
        <taxon>Microbacteriaceae</taxon>
        <taxon>Subtercola</taxon>
    </lineage>
</organism>
<dbReference type="UniPathway" id="UPA00126">
    <property type="reaction ID" value="UER00424"/>
</dbReference>
<dbReference type="GO" id="GO:0009298">
    <property type="term" value="P:GDP-mannose biosynthetic process"/>
    <property type="evidence" value="ECO:0007669"/>
    <property type="project" value="UniProtKB-UniPathway"/>
</dbReference>
<dbReference type="Gene3D" id="3.40.50.1000">
    <property type="entry name" value="HAD superfamily/HAD-like"/>
    <property type="match status" value="1"/>
</dbReference>
<dbReference type="AlphaFoldDB" id="A0A3E0WGT6"/>
<dbReference type="InterPro" id="IPR023214">
    <property type="entry name" value="HAD_sf"/>
</dbReference>
<dbReference type="GO" id="GO:0016791">
    <property type="term" value="F:phosphatase activity"/>
    <property type="evidence" value="ECO:0007669"/>
    <property type="project" value="UniProtKB-ARBA"/>
</dbReference>
<protein>
    <submittedName>
        <fullName evidence="1">HAD family hydrolase</fullName>
    </submittedName>
</protein>
<dbReference type="InterPro" id="IPR006379">
    <property type="entry name" value="HAD-SF_hydro_IIB"/>
</dbReference>
<accession>A0A3E0WGT6</accession>
<dbReference type="SFLD" id="SFLDG01140">
    <property type="entry name" value="C2.B:_Phosphomannomutase_and_P"/>
    <property type="match status" value="1"/>
</dbReference>
<dbReference type="SFLD" id="SFLDS00003">
    <property type="entry name" value="Haloacid_Dehalogenase"/>
    <property type="match status" value="1"/>
</dbReference>
<evidence type="ECO:0000313" key="1">
    <source>
        <dbReference type="EMBL" id="RFA29435.1"/>
    </source>
</evidence>
<dbReference type="InterPro" id="IPR043169">
    <property type="entry name" value="PMM_cap"/>
</dbReference>
<evidence type="ECO:0000313" key="2">
    <source>
        <dbReference type="Proteomes" id="UP000257080"/>
    </source>
</evidence>
<dbReference type="NCBIfam" id="TIGR01484">
    <property type="entry name" value="HAD-SF-IIB"/>
    <property type="match status" value="1"/>
</dbReference>
<keyword evidence="1" id="KW-0378">Hydrolase</keyword>
<dbReference type="Pfam" id="PF08282">
    <property type="entry name" value="Hydrolase_3"/>
    <property type="match status" value="1"/>
</dbReference>
<name>A0A3E0WGT6_9MICO</name>
<dbReference type="EMBL" id="NBXE01000002">
    <property type="protein sequence ID" value="RFA29435.1"/>
    <property type="molecule type" value="Genomic_DNA"/>
</dbReference>
<reference evidence="1 2" key="1">
    <citation type="submission" date="2017-04" db="EMBL/GenBank/DDBJ databases">
        <title>Comparative genome analysis of Subtercola boreus.</title>
        <authorList>
            <person name="Cho Y.-J."/>
            <person name="Cho A."/>
            <person name="Kim O.-S."/>
            <person name="Lee J.-I."/>
        </authorList>
    </citation>
    <scope>NUCLEOTIDE SEQUENCE [LARGE SCALE GENOMIC DNA]</scope>
    <source>
        <strain evidence="1 2">P28004</strain>
    </source>
</reference>
<gene>
    <name evidence="1" type="ORF">B7R25_00045</name>
</gene>
<dbReference type="Gene3D" id="3.30.1240.20">
    <property type="match status" value="1"/>
</dbReference>